<accession>A0A7J7DCC5</accession>
<name>A0A7J7DCC5_TRIWF</name>
<dbReference type="InParanoid" id="A0A7J7DCC5"/>
<proteinExistence type="predicted"/>
<sequence>MVICLVDGPIDEVLCNYATCLFVTWCHLVLTVCKILEGHTETSNIAIVLGLFEMVFWYLEFANFNNTGMRPVVLTSWVVTIGAVRKSVSRLLILSVSMSYGVVRPTLGGLTSKVLLLGIIYFLASQLLDITEYVGTINDISGRALLFLVLPIAFMDAFLILWIFTSLSRTLEHLQVCLLRRSGQ</sequence>
<gene>
    <name evidence="8" type="ORF">HS088_TW08G00496</name>
</gene>
<keyword evidence="9" id="KW-1185">Reference proteome</keyword>
<dbReference type="Proteomes" id="UP000593562">
    <property type="component" value="Unassembled WGS sequence"/>
</dbReference>
<evidence type="ECO:0000256" key="1">
    <source>
        <dbReference type="ARBA" id="ARBA00004141"/>
    </source>
</evidence>
<reference evidence="8 9" key="1">
    <citation type="journal article" date="2020" name="Nat. Commun.">
        <title>Genome of Tripterygium wilfordii and identification of cytochrome P450 involved in triptolide biosynthesis.</title>
        <authorList>
            <person name="Tu L."/>
            <person name="Su P."/>
            <person name="Zhang Z."/>
            <person name="Gao L."/>
            <person name="Wang J."/>
            <person name="Hu T."/>
            <person name="Zhou J."/>
            <person name="Zhang Y."/>
            <person name="Zhao Y."/>
            <person name="Liu Y."/>
            <person name="Song Y."/>
            <person name="Tong Y."/>
            <person name="Lu Y."/>
            <person name="Yang J."/>
            <person name="Xu C."/>
            <person name="Jia M."/>
            <person name="Peters R.J."/>
            <person name="Huang L."/>
            <person name="Gao W."/>
        </authorList>
    </citation>
    <scope>NUCLEOTIDE SEQUENCE [LARGE SCALE GENOMIC DNA]</scope>
    <source>
        <strain evidence="9">cv. XIE 37</strain>
        <tissue evidence="8">Leaf</tissue>
    </source>
</reference>
<dbReference type="Pfam" id="PF06814">
    <property type="entry name" value="GOST_TM"/>
    <property type="match status" value="1"/>
</dbReference>
<dbReference type="GO" id="GO:0016020">
    <property type="term" value="C:membrane"/>
    <property type="evidence" value="ECO:0007669"/>
    <property type="project" value="UniProtKB-SubCell"/>
</dbReference>
<dbReference type="PANTHER" id="PTHR21229">
    <property type="entry name" value="LUNG SEVEN TRANSMEMBRANE RECEPTOR"/>
    <property type="match status" value="1"/>
</dbReference>
<evidence type="ECO:0000256" key="4">
    <source>
        <dbReference type="ARBA" id="ARBA00022989"/>
    </source>
</evidence>
<dbReference type="InterPro" id="IPR009637">
    <property type="entry name" value="GPR107/GPR108-like"/>
</dbReference>
<feature type="transmembrane region" description="Helical" evidence="6">
    <location>
        <begin position="105"/>
        <end position="124"/>
    </location>
</feature>
<evidence type="ECO:0000256" key="3">
    <source>
        <dbReference type="ARBA" id="ARBA00022729"/>
    </source>
</evidence>
<dbReference type="InterPro" id="IPR053937">
    <property type="entry name" value="GOST_TM"/>
</dbReference>
<protein>
    <submittedName>
        <fullName evidence="8">Transmembrane protein 87B-like</fullName>
    </submittedName>
</protein>
<keyword evidence="2 6" id="KW-0812">Transmembrane</keyword>
<evidence type="ECO:0000256" key="2">
    <source>
        <dbReference type="ARBA" id="ARBA00022692"/>
    </source>
</evidence>
<dbReference type="AlphaFoldDB" id="A0A7J7DCC5"/>
<feature type="transmembrane region" description="Helical" evidence="6">
    <location>
        <begin position="43"/>
        <end position="61"/>
    </location>
</feature>
<evidence type="ECO:0000259" key="7">
    <source>
        <dbReference type="Pfam" id="PF06814"/>
    </source>
</evidence>
<dbReference type="EMBL" id="JAAARO010000008">
    <property type="protein sequence ID" value="KAF5743908.1"/>
    <property type="molecule type" value="Genomic_DNA"/>
</dbReference>
<feature type="transmembrane region" description="Helical" evidence="6">
    <location>
        <begin position="16"/>
        <end position="36"/>
    </location>
</feature>
<evidence type="ECO:0000313" key="9">
    <source>
        <dbReference type="Proteomes" id="UP000593562"/>
    </source>
</evidence>
<dbReference type="PANTHER" id="PTHR21229:SF1">
    <property type="entry name" value="GH17801P"/>
    <property type="match status" value="1"/>
</dbReference>
<feature type="transmembrane region" description="Helical" evidence="6">
    <location>
        <begin position="144"/>
        <end position="164"/>
    </location>
</feature>
<evidence type="ECO:0000256" key="6">
    <source>
        <dbReference type="SAM" id="Phobius"/>
    </source>
</evidence>
<keyword evidence="5 6" id="KW-0472">Membrane</keyword>
<comment type="subcellular location">
    <subcellularLocation>
        <location evidence="1">Membrane</location>
        <topology evidence="1">Multi-pass membrane protein</topology>
    </subcellularLocation>
</comment>
<evidence type="ECO:0000256" key="5">
    <source>
        <dbReference type="ARBA" id="ARBA00023136"/>
    </source>
</evidence>
<evidence type="ECO:0000313" key="8">
    <source>
        <dbReference type="EMBL" id="KAF5743908.1"/>
    </source>
</evidence>
<keyword evidence="3" id="KW-0732">Signal</keyword>
<comment type="caution">
    <text evidence="8">The sequence shown here is derived from an EMBL/GenBank/DDBJ whole genome shotgun (WGS) entry which is preliminary data.</text>
</comment>
<dbReference type="GO" id="GO:0005794">
    <property type="term" value="C:Golgi apparatus"/>
    <property type="evidence" value="ECO:0007669"/>
    <property type="project" value="TreeGrafter"/>
</dbReference>
<feature type="domain" description="GOST seven transmembrane" evidence="7">
    <location>
        <begin position="44"/>
        <end position="176"/>
    </location>
</feature>
<organism evidence="8 9">
    <name type="scientific">Tripterygium wilfordii</name>
    <name type="common">Thunder God vine</name>
    <dbReference type="NCBI Taxonomy" id="458696"/>
    <lineage>
        <taxon>Eukaryota</taxon>
        <taxon>Viridiplantae</taxon>
        <taxon>Streptophyta</taxon>
        <taxon>Embryophyta</taxon>
        <taxon>Tracheophyta</taxon>
        <taxon>Spermatophyta</taxon>
        <taxon>Magnoliopsida</taxon>
        <taxon>eudicotyledons</taxon>
        <taxon>Gunneridae</taxon>
        <taxon>Pentapetalae</taxon>
        <taxon>rosids</taxon>
        <taxon>fabids</taxon>
        <taxon>Celastrales</taxon>
        <taxon>Celastraceae</taxon>
        <taxon>Tripterygium</taxon>
    </lineage>
</organism>
<keyword evidence="4 6" id="KW-1133">Transmembrane helix</keyword>